<dbReference type="AlphaFoldDB" id="A0A9W3TE68"/>
<dbReference type="Proteomes" id="UP000191057">
    <property type="component" value="Chromosome"/>
</dbReference>
<gene>
    <name evidence="1" type="ORF">B4918_18690</name>
</gene>
<sequence length="77" mass="9453">MEKHEGIKDISNEITENTRPTLQEYFNMFIHIKYAEGRGPRTIQQYQENWRYFLEYLTEKNKSHNYFEGIHVQILNK</sequence>
<accession>A0A9W3TE68</accession>
<protein>
    <recommendedName>
        <fullName evidence="3">Core-binding (CB) domain-containing protein</fullName>
    </recommendedName>
</protein>
<organism evidence="1 2">
    <name type="scientific">Bacillus thuringiensis</name>
    <dbReference type="NCBI Taxonomy" id="1428"/>
    <lineage>
        <taxon>Bacteria</taxon>
        <taxon>Bacillati</taxon>
        <taxon>Bacillota</taxon>
        <taxon>Bacilli</taxon>
        <taxon>Bacillales</taxon>
        <taxon>Bacillaceae</taxon>
        <taxon>Bacillus</taxon>
        <taxon>Bacillus cereus group</taxon>
    </lineage>
</organism>
<name>A0A9W3TE68_BACTU</name>
<reference evidence="1 2" key="1">
    <citation type="submission" date="2017-03" db="EMBL/GenBank/DDBJ databases">
        <title>Complete genome sequence of Bacillus thuringiensis L-7601, a novel melanin producing strain.</title>
        <authorList>
            <person name="Cai J."/>
            <person name="Cao Z."/>
            <person name="Tan T."/>
        </authorList>
    </citation>
    <scope>NUCLEOTIDE SEQUENCE [LARGE SCALE GENOMIC DNA]</scope>
    <source>
        <strain evidence="1 2">L-7601</strain>
    </source>
</reference>
<evidence type="ECO:0000313" key="2">
    <source>
        <dbReference type="Proteomes" id="UP000191057"/>
    </source>
</evidence>
<dbReference type="RefSeq" id="WP_016512542.1">
    <property type="nucleotide sequence ID" value="NZ_JABXFG010000010.1"/>
</dbReference>
<proteinExistence type="predicted"/>
<dbReference type="EMBL" id="CP020002">
    <property type="protein sequence ID" value="AQY39843.1"/>
    <property type="molecule type" value="Genomic_DNA"/>
</dbReference>
<evidence type="ECO:0008006" key="3">
    <source>
        <dbReference type="Google" id="ProtNLM"/>
    </source>
</evidence>
<evidence type="ECO:0000313" key="1">
    <source>
        <dbReference type="EMBL" id="AQY39843.1"/>
    </source>
</evidence>